<feature type="compositionally biased region" description="Low complexity" evidence="2">
    <location>
        <begin position="57"/>
        <end position="68"/>
    </location>
</feature>
<comment type="caution">
    <text evidence="4">The sequence shown here is derived from an EMBL/GenBank/DDBJ whole genome shotgun (WGS) entry which is preliminary data.</text>
</comment>
<dbReference type="InterPro" id="IPR005546">
    <property type="entry name" value="Autotransporte_beta"/>
</dbReference>
<dbReference type="RefSeq" id="WP_048841480.1">
    <property type="nucleotide sequence ID" value="NZ_BAMX01000022.1"/>
</dbReference>
<dbReference type="EMBL" id="BAMX01000022">
    <property type="protein sequence ID" value="GAN66429.1"/>
    <property type="molecule type" value="Genomic_DNA"/>
</dbReference>
<dbReference type="PROSITE" id="PS51208">
    <property type="entry name" value="AUTOTRANSPORTER"/>
    <property type="match status" value="1"/>
</dbReference>
<proteinExistence type="predicted"/>
<dbReference type="SMART" id="SM00869">
    <property type="entry name" value="Autotransporter"/>
    <property type="match status" value="1"/>
</dbReference>
<evidence type="ECO:0000259" key="3">
    <source>
        <dbReference type="PROSITE" id="PS51208"/>
    </source>
</evidence>
<dbReference type="InterPro" id="IPR036709">
    <property type="entry name" value="Autotransporte_beta_dom_sf"/>
</dbReference>
<evidence type="ECO:0000313" key="4">
    <source>
        <dbReference type="EMBL" id="GAN66429.1"/>
    </source>
</evidence>
<sequence length="1894" mass="187849">MKLCVSSRPVTQQAWFSHSQLLMRSVSTLALSLWGLAVIQPNSANAEDITNSSTIVGQTGTQPSGSTGWLNGTPGNPGGDGASVSSAQTYTNTSLGNITGGKGSKGGTAHYSGSGGQGGSGVLISGQGSTLINAGSITGGQGGDRGSYSVGPGGYGAAGNGVSITGTGNTLINSGTISGNHGGIGSPDGTNIFSNSVNVTATNNTVELDVGGSFANNVVSTVTGNTFALGGKGTSTFDFSNSSSKVTGFSYLKVTGGSDWTILGTNTTSVDVTIDPTATLELGNGGASGLIASGQAIHNSGTLVVNHSDTVVLNQTIDGTGTFVQAGNGTTRLTTAQKYTGATSITGGTLALTGDGSIAASSGVHANSVFDLSATTNTAPNITALDGTGSIILGANTLNLTNANSGFGNVFSGVASGTGGLAVGAGTEILAGDNTYTGATTVNQGATLQLGNGGTGGRISTSSAIHNNGALVVDHSDAVVLTQGIDGIGSLTQQGQGTTTLSAANSYTGATTITAGTLALSGDGSIATSSGVHDNGVFDVSGSSSATPSITALEGAGSVVLGANTLTLTNANSSFGNIFSGVASGTGGLTVAGGTETLSGANTYTGVTTVAQGASLNLPGSIAGDLTTAGTTSISGGSVGGSTSNSGTLTASDATLHDLSSTAGTAMLTNTTAGALTNADGATLRLSGGSATSATNAGTMSLSGGNSVSGDVTNTAGQVTLDGATVGGTLAAQGGSFTVGANAATAGSLSGTANGTLDGTLSLSNAADTYSGILSGAGGLSVKGGSEVLSGDNTYTGATTIATGGTLQLGDGGTTGSISSSTAVHNDGQLSVKHSNDLTIAQAMDGSGSFTQAGTGTTVLMGANSYSGTTTVSAGTLQVDGNQSAATGATEVASGASLAGIGTLGGNVTLADGATLTPGGINHAVGTLTVNGNLSLGKNSIQNWDLGQVNIAGGQYNDFVDVKGNLTLGGTLNVAAVTDGPDVKNGLLDAGVYRLYAYDGKLSGALDEKLGDIPQGDNVSLGLQTSIAHQVNLVVSDGTLIYWDGGNSANHGTDGASGNGEVNGGDGVWTTLNGVGDGNWTNYNGTRNAPWDPGGFAIFNATAGTVTVSDTNKAGNVANVTIKGMQFANSDGNMYVVTGDDVYATTNTTTIRVGDGTNEGSTIIADLDTVINDSQVSGGTSLVKSDAGTLLITKDQTYVGDTTISGGTLQLGNGGTEGRIDSSAAIHNDGALVIDHSDAVTFTQQIDGLGSLTQQGAGTTVLGNTNTYAGGTNITDGTLQGSASSFGSGAIVNEGTLVLNQDKDGSLDNPLSGKGDFIKNGNALVGINYDDSQFEGKTTVSAGTLNVNGSLENSQISVAEGATLSGLGTVGATHIAQGGILAPGNADTVGALTIKGDLSMQAGSVLSGTGTGTLTGTTFTANGATYAQLLGDVVRVAGSANIDGASVSFNVVQGSVLKANQAYTVLSATGGINGKYLDLLTNITKNYLFLTPQLFYTADDVDLLLINNGLNISELGGSGNQRQVEQGLSGMSVENPIIKAISQLDKQDGLQAINALSGEGHASVATAMTEDAFFARDAMNERLESAECDGGYNRGTQSTASLNNKVFEKNNRCYTDRFTLWGQSYGSLGENYGDGNAATMHHTTAGFMVGADTAVHDRWRVGGLLGYGSSTFNVGTGRNSHGNSNNVLLGGYAGTHWGKLNLRMGASYAWNMQQVNRTVAFKGYQGGRLNSSYLGGTAQAFGEVGYKIRHNGTVIEPFAQVAYVNTHTNKYHETGGIEALNGRAMDMGVTFSSFGVRAASTFKVGNLAMTPQALLGYRHAFGHLAPTVRQTFASEGNGPMMSISGTPLAADSAVLNAGFTIQATDRIDFGLSYIGQYAVQALDNGARAHVKITF</sequence>
<dbReference type="InterPro" id="IPR012332">
    <property type="entry name" value="Autotransporter_pectin_lyase_C"/>
</dbReference>
<evidence type="ECO:0000313" key="5">
    <source>
        <dbReference type="Proteomes" id="UP000032670"/>
    </source>
</evidence>
<dbReference type="SUPFAM" id="SSF51126">
    <property type="entry name" value="Pectin lyase-like"/>
    <property type="match status" value="4"/>
</dbReference>
<protein>
    <submittedName>
        <fullName evidence="4">Outer membrane autotransporter barrel domain protein</fullName>
    </submittedName>
</protein>
<feature type="region of interest" description="Disordered" evidence="2">
    <location>
        <begin position="55"/>
        <end position="116"/>
    </location>
</feature>
<dbReference type="GeneID" id="76204573"/>
<dbReference type="Gene3D" id="2.40.128.130">
    <property type="entry name" value="Autotransporter beta-domain"/>
    <property type="match status" value="1"/>
</dbReference>
<dbReference type="InterPro" id="IPR013425">
    <property type="entry name" value="Autotrns_rpt"/>
</dbReference>
<dbReference type="STRING" id="1231341.Abor_022_006"/>
<feature type="compositionally biased region" description="Polar residues" evidence="2">
    <location>
        <begin position="83"/>
        <end position="97"/>
    </location>
</feature>
<dbReference type="Proteomes" id="UP000032670">
    <property type="component" value="Unassembled WGS sequence"/>
</dbReference>
<dbReference type="InterPro" id="IPR011050">
    <property type="entry name" value="Pectin_lyase_fold/virulence"/>
</dbReference>
<dbReference type="NCBIfam" id="TIGR02601">
    <property type="entry name" value="autotrns_rpt"/>
    <property type="match status" value="5"/>
</dbReference>
<organism evidence="4 5">
    <name type="scientific">Acetobacter orientalis</name>
    <dbReference type="NCBI Taxonomy" id="146474"/>
    <lineage>
        <taxon>Bacteria</taxon>
        <taxon>Pseudomonadati</taxon>
        <taxon>Pseudomonadota</taxon>
        <taxon>Alphaproteobacteria</taxon>
        <taxon>Acetobacterales</taxon>
        <taxon>Acetobacteraceae</taxon>
        <taxon>Acetobacter</taxon>
    </lineage>
</organism>
<accession>A0A0D6NK44</accession>
<evidence type="ECO:0000256" key="2">
    <source>
        <dbReference type="SAM" id="MobiDB-lite"/>
    </source>
</evidence>
<gene>
    <name evidence="4" type="ORF">Abor_022_006</name>
</gene>
<evidence type="ECO:0000256" key="1">
    <source>
        <dbReference type="ARBA" id="ARBA00022729"/>
    </source>
</evidence>
<dbReference type="Pfam" id="PF12951">
    <property type="entry name" value="PATR"/>
    <property type="match status" value="9"/>
</dbReference>
<feature type="domain" description="Autotransporter" evidence="3">
    <location>
        <begin position="1613"/>
        <end position="1894"/>
    </location>
</feature>
<name>A0A0D6NK44_9PROT</name>
<keyword evidence="1" id="KW-0732">Signal</keyword>
<accession>A0A6N3SZE5</accession>
<dbReference type="Pfam" id="PF03797">
    <property type="entry name" value="Autotransporter"/>
    <property type="match status" value="1"/>
</dbReference>
<dbReference type="Gene3D" id="2.160.20.20">
    <property type="match status" value="3"/>
</dbReference>
<dbReference type="SUPFAM" id="SSF103515">
    <property type="entry name" value="Autotransporter"/>
    <property type="match status" value="1"/>
</dbReference>
<keyword evidence="5" id="KW-1185">Reference proteome</keyword>
<reference evidence="4 5" key="1">
    <citation type="submission" date="2012-11" db="EMBL/GenBank/DDBJ databases">
        <title>Whole genome sequence of Acetobacter orientalis 21F-2.</title>
        <authorList>
            <person name="Azuma Y."/>
            <person name="Higashiura N."/>
            <person name="Hirakawa H."/>
            <person name="Matsushita K."/>
        </authorList>
    </citation>
    <scope>NUCLEOTIDE SEQUENCE [LARGE SCALE GENOMIC DNA]</scope>
    <source>
        <strain evidence="4 5">21F-2</strain>
    </source>
</reference>